<evidence type="ECO:0000256" key="2">
    <source>
        <dbReference type="SAM" id="Phobius"/>
    </source>
</evidence>
<reference evidence="3" key="1">
    <citation type="submission" date="2020-10" db="EMBL/GenBank/DDBJ databases">
        <title>Unveiling of a novel bifunctional photoreceptor, Dualchrome1, isolated from a cosmopolitan green alga.</title>
        <authorList>
            <person name="Suzuki S."/>
            <person name="Kawachi M."/>
        </authorList>
    </citation>
    <scope>NUCLEOTIDE SEQUENCE</scope>
    <source>
        <strain evidence="3">NIES 2893</strain>
    </source>
</reference>
<feature type="transmembrane region" description="Helical" evidence="2">
    <location>
        <begin position="48"/>
        <end position="69"/>
    </location>
</feature>
<feature type="region of interest" description="Disordered" evidence="1">
    <location>
        <begin position="1"/>
        <end position="32"/>
    </location>
</feature>
<keyword evidence="2" id="KW-1133">Transmembrane helix</keyword>
<protein>
    <submittedName>
        <fullName evidence="3">Uncharacterized protein</fullName>
    </submittedName>
</protein>
<evidence type="ECO:0000313" key="3">
    <source>
        <dbReference type="EMBL" id="GHP09909.1"/>
    </source>
</evidence>
<evidence type="ECO:0000256" key="1">
    <source>
        <dbReference type="SAM" id="MobiDB-lite"/>
    </source>
</evidence>
<name>A0A830HYH6_9CHLO</name>
<feature type="transmembrane region" description="Helical" evidence="2">
    <location>
        <begin position="109"/>
        <end position="130"/>
    </location>
</feature>
<feature type="transmembrane region" description="Helical" evidence="2">
    <location>
        <begin position="142"/>
        <end position="163"/>
    </location>
</feature>
<keyword evidence="4" id="KW-1185">Reference proteome</keyword>
<proteinExistence type="predicted"/>
<dbReference type="InterPro" id="IPR021788">
    <property type="entry name" value="CPP1-like"/>
</dbReference>
<feature type="compositionally biased region" description="Polar residues" evidence="1">
    <location>
        <begin position="1"/>
        <end position="10"/>
    </location>
</feature>
<accession>A0A830HYH6</accession>
<dbReference type="Proteomes" id="UP000660262">
    <property type="component" value="Unassembled WGS sequence"/>
</dbReference>
<evidence type="ECO:0000313" key="4">
    <source>
        <dbReference type="Proteomes" id="UP000660262"/>
    </source>
</evidence>
<organism evidence="3 4">
    <name type="scientific">Pycnococcus provasolii</name>
    <dbReference type="NCBI Taxonomy" id="41880"/>
    <lineage>
        <taxon>Eukaryota</taxon>
        <taxon>Viridiplantae</taxon>
        <taxon>Chlorophyta</taxon>
        <taxon>Pseudoscourfieldiophyceae</taxon>
        <taxon>Pseudoscourfieldiales</taxon>
        <taxon>Pycnococcaceae</taxon>
        <taxon>Pycnococcus</taxon>
    </lineage>
</organism>
<dbReference type="Pfam" id="PF11833">
    <property type="entry name" value="CPP1-like"/>
    <property type="match status" value="1"/>
</dbReference>
<dbReference type="OrthoDB" id="513574at2759"/>
<keyword evidence="2" id="KW-0472">Membrane</keyword>
<keyword evidence="2" id="KW-0812">Transmembrane</keyword>
<gene>
    <name evidence="3" type="ORF">PPROV_000864300</name>
</gene>
<sequence>MRQSGENVDTTVRFADVRGAPKPPRLGTKDGAPFKLPDITKISAPSDLTFSGSLVPSVVFAVLVGWAVLQASSTGPMDVDAPLLQVGIALGMSTYILRSERRLSLPASLGVSVGGLAVGATLGGVAQSWLRVDLAPLGPVHSPASLVALCALLGIWATSSFVVRR</sequence>
<comment type="caution">
    <text evidence="3">The sequence shown here is derived from an EMBL/GenBank/DDBJ whole genome shotgun (WGS) entry which is preliminary data.</text>
</comment>
<dbReference type="EMBL" id="BNJQ01000027">
    <property type="protein sequence ID" value="GHP09909.1"/>
    <property type="molecule type" value="Genomic_DNA"/>
</dbReference>
<feature type="transmembrane region" description="Helical" evidence="2">
    <location>
        <begin position="81"/>
        <end position="97"/>
    </location>
</feature>
<dbReference type="AlphaFoldDB" id="A0A830HYH6"/>